<accession>X0WX12</accession>
<gene>
    <name evidence="3" type="ORF">S01H1_50710</name>
</gene>
<evidence type="ECO:0000256" key="1">
    <source>
        <dbReference type="SAM" id="Phobius"/>
    </source>
</evidence>
<evidence type="ECO:0000313" key="3">
    <source>
        <dbReference type="EMBL" id="GAG17301.1"/>
    </source>
</evidence>
<dbReference type="InterPro" id="IPR002823">
    <property type="entry name" value="DUF112_TM"/>
</dbReference>
<keyword evidence="1" id="KW-0812">Transmembrane</keyword>
<dbReference type="AlphaFoldDB" id="X0WX12"/>
<feature type="domain" description="DUF112" evidence="2">
    <location>
        <begin position="3"/>
        <end position="136"/>
    </location>
</feature>
<sequence>ATTANNAALAGAWIPALILGIPGDSVTAIVIGVLLMKNITPGPDIFTKQADLVYSIYVIFILANLMLIPVGFVAIKAASRLVRIPRAILLPAILLFCIVGSYSLNASYIDVTVMLTMGVLGFVLERRKVPLAPIVLALILGPMVEERFIQIITGSDGSFTGFLNPQRPLALGLAGVFALVWISAIIVPRFSMQDTRCSTGSERPESRI</sequence>
<dbReference type="PANTHER" id="PTHR35342:SF5">
    <property type="entry name" value="TRICARBOXYLIC TRANSPORT PROTEIN"/>
    <property type="match status" value="1"/>
</dbReference>
<keyword evidence="1" id="KW-1133">Transmembrane helix</keyword>
<feature type="transmembrane region" description="Helical" evidence="1">
    <location>
        <begin position="12"/>
        <end position="34"/>
    </location>
</feature>
<feature type="transmembrane region" description="Helical" evidence="1">
    <location>
        <begin position="54"/>
        <end position="75"/>
    </location>
</feature>
<comment type="caution">
    <text evidence="3">The sequence shown here is derived from an EMBL/GenBank/DDBJ whole genome shotgun (WGS) entry which is preliminary data.</text>
</comment>
<dbReference type="EMBL" id="BARS01032682">
    <property type="protein sequence ID" value="GAG17301.1"/>
    <property type="molecule type" value="Genomic_DNA"/>
</dbReference>
<dbReference type="Pfam" id="PF01970">
    <property type="entry name" value="TctA"/>
    <property type="match status" value="1"/>
</dbReference>
<reference evidence="3" key="1">
    <citation type="journal article" date="2014" name="Front. Microbiol.">
        <title>High frequency of phylogenetically diverse reductive dehalogenase-homologous genes in deep subseafloor sedimentary metagenomes.</title>
        <authorList>
            <person name="Kawai M."/>
            <person name="Futagami T."/>
            <person name="Toyoda A."/>
            <person name="Takaki Y."/>
            <person name="Nishi S."/>
            <person name="Hori S."/>
            <person name="Arai W."/>
            <person name="Tsubouchi T."/>
            <person name="Morono Y."/>
            <person name="Uchiyama I."/>
            <person name="Ito T."/>
            <person name="Fujiyama A."/>
            <person name="Inagaki F."/>
            <person name="Takami H."/>
        </authorList>
    </citation>
    <scope>NUCLEOTIDE SEQUENCE</scope>
    <source>
        <strain evidence="3">Expedition CK06-06</strain>
    </source>
</reference>
<feature type="transmembrane region" description="Helical" evidence="1">
    <location>
        <begin position="87"/>
        <end position="102"/>
    </location>
</feature>
<name>X0WX12_9ZZZZ</name>
<keyword evidence="1" id="KW-0472">Membrane</keyword>
<protein>
    <recommendedName>
        <fullName evidence="2">DUF112 domain-containing protein</fullName>
    </recommendedName>
</protein>
<proteinExistence type="predicted"/>
<organism evidence="3">
    <name type="scientific">marine sediment metagenome</name>
    <dbReference type="NCBI Taxonomy" id="412755"/>
    <lineage>
        <taxon>unclassified sequences</taxon>
        <taxon>metagenomes</taxon>
        <taxon>ecological metagenomes</taxon>
    </lineage>
</organism>
<evidence type="ECO:0000259" key="2">
    <source>
        <dbReference type="Pfam" id="PF01970"/>
    </source>
</evidence>
<feature type="non-terminal residue" evidence="3">
    <location>
        <position position="1"/>
    </location>
</feature>
<dbReference type="PANTHER" id="PTHR35342">
    <property type="entry name" value="TRICARBOXYLIC TRANSPORT PROTEIN"/>
    <property type="match status" value="1"/>
</dbReference>
<feature type="transmembrane region" description="Helical" evidence="1">
    <location>
        <begin position="169"/>
        <end position="187"/>
    </location>
</feature>